<evidence type="ECO:0000256" key="1">
    <source>
        <dbReference type="SAM" id="Phobius"/>
    </source>
</evidence>
<dbReference type="PANTHER" id="PTHR11161">
    <property type="entry name" value="O-ACYLTRANSFERASE"/>
    <property type="match status" value="1"/>
</dbReference>
<dbReference type="InterPro" id="IPR002656">
    <property type="entry name" value="Acyl_transf_3_dom"/>
</dbReference>
<feature type="transmembrane region" description="Helical" evidence="1">
    <location>
        <begin position="305"/>
        <end position="330"/>
    </location>
</feature>
<keyword evidence="5" id="KW-1185">Reference proteome</keyword>
<dbReference type="Pfam" id="PF20146">
    <property type="entry name" value="NRF"/>
    <property type="match status" value="1"/>
</dbReference>
<feature type="transmembrane region" description="Helical" evidence="1">
    <location>
        <begin position="449"/>
        <end position="474"/>
    </location>
</feature>
<dbReference type="PANTHER" id="PTHR11161:SF0">
    <property type="entry name" value="O-ACYLTRANSFERASE LIKE PROTEIN"/>
    <property type="match status" value="1"/>
</dbReference>
<name>A0A232FMR4_9HYME</name>
<evidence type="ECO:0000313" key="4">
    <source>
        <dbReference type="EMBL" id="OXU31810.1"/>
    </source>
</evidence>
<protein>
    <recommendedName>
        <fullName evidence="3">Nose resistant-to-fluoxetine protein N-terminal domain-containing protein</fullName>
    </recommendedName>
</protein>
<feature type="transmembrane region" description="Helical" evidence="1">
    <location>
        <begin position="565"/>
        <end position="582"/>
    </location>
</feature>
<comment type="caution">
    <text evidence="4">The sequence shown here is derived from an EMBL/GenBank/DDBJ whole genome shotgun (WGS) entry which is preliminary data.</text>
</comment>
<organism evidence="4 5">
    <name type="scientific">Trichomalopsis sarcophagae</name>
    <dbReference type="NCBI Taxonomy" id="543379"/>
    <lineage>
        <taxon>Eukaryota</taxon>
        <taxon>Metazoa</taxon>
        <taxon>Ecdysozoa</taxon>
        <taxon>Arthropoda</taxon>
        <taxon>Hexapoda</taxon>
        <taxon>Insecta</taxon>
        <taxon>Pterygota</taxon>
        <taxon>Neoptera</taxon>
        <taxon>Endopterygota</taxon>
        <taxon>Hymenoptera</taxon>
        <taxon>Apocrita</taxon>
        <taxon>Proctotrupomorpha</taxon>
        <taxon>Chalcidoidea</taxon>
        <taxon>Pteromalidae</taxon>
        <taxon>Pteromalinae</taxon>
        <taxon>Trichomalopsis</taxon>
    </lineage>
</organism>
<dbReference type="Pfam" id="PF01757">
    <property type="entry name" value="Acyl_transf_3"/>
    <property type="match status" value="1"/>
</dbReference>
<feature type="chain" id="PRO_5012195539" description="Nose resistant-to-fluoxetine protein N-terminal domain-containing protein" evidence="2">
    <location>
        <begin position="31"/>
        <end position="689"/>
    </location>
</feature>
<keyword evidence="1" id="KW-0472">Membrane</keyword>
<evidence type="ECO:0000259" key="3">
    <source>
        <dbReference type="SMART" id="SM00703"/>
    </source>
</evidence>
<dbReference type="InterPro" id="IPR052728">
    <property type="entry name" value="O2_lipid_transport_reg"/>
</dbReference>
<feature type="signal peptide" evidence="2">
    <location>
        <begin position="1"/>
        <end position="30"/>
    </location>
</feature>
<dbReference type="GO" id="GO:0016747">
    <property type="term" value="F:acyltransferase activity, transferring groups other than amino-acyl groups"/>
    <property type="evidence" value="ECO:0007669"/>
    <property type="project" value="InterPro"/>
</dbReference>
<evidence type="ECO:0000256" key="2">
    <source>
        <dbReference type="SAM" id="SignalP"/>
    </source>
</evidence>
<feature type="transmembrane region" description="Helical" evidence="1">
    <location>
        <begin position="421"/>
        <end position="442"/>
    </location>
</feature>
<sequence length="689" mass="78053">MSRSVNFLSSSAMLPVFWLIVAVIVNDATATARNYAKDFEDKLSLLGPRSLIESVKKDEIAQNYTCGRDLAILGKAIRKQEMWAIKMLDASSKIPSGLLEGNTIDLGMFDECMSVKGESQGVEIRGNHCTYSITLTNGNATLPITPTLSICMPSTCNGSDIVHLFDSLISTINELKNIKIVISSATCTPADEEIWDTEFTVCFSILIAFTGLLLFCTLCDVILWQRDTGKYKHPVLSTLAKFSFIKSASSILSTNVREGNLPAIHGIRFLSMGWIVLGHEYNVYFLSANVNTASILNWAQSWKSLYVFIAPFAVDTFLTISGFLMTYLFLKQMSKQKSFNVPMYYLHRYFRIGNYYADFRLTPALIALLIFSVVFVPKIGSGPLWDKLIPVFVGSCREKWWKNLLYVQNFVEKENMCLGHLWYLAVDMQLFWISPIILYPLYKKPKIGLAVVLVFFLASLIVPGAITGINKIPAFSFINSKNNLQLNSEVYKMPYNRAGPWLIGILLGFEVANNNRRLGKSAILVGWLITIGAFAFCTFGTRSFMETSYEYNVIWESFFTAVSRPIWGLGICWIIYACLHNYAGPISYVLSWKFLLPLSRISYCVYLVHIVIQLMHQSAIRIPNYFSDYYIWHDFLSHLVISVVIGFFFSLLFESPIMVLEKVLFRRKRASAKESQENLRSEGSKDEQA</sequence>
<gene>
    <name evidence="4" type="ORF">TSAR_002025</name>
</gene>
<feature type="transmembrane region" description="Helical" evidence="1">
    <location>
        <begin position="361"/>
        <end position="380"/>
    </location>
</feature>
<feature type="domain" description="Nose resistant-to-fluoxetine protein N-terminal" evidence="3">
    <location>
        <begin position="63"/>
        <end position="189"/>
    </location>
</feature>
<dbReference type="Proteomes" id="UP000215335">
    <property type="component" value="Unassembled WGS sequence"/>
</dbReference>
<keyword evidence="2" id="KW-0732">Signal</keyword>
<reference evidence="4 5" key="1">
    <citation type="journal article" date="2017" name="Curr. Biol.">
        <title>The Evolution of Venom by Co-option of Single-Copy Genes.</title>
        <authorList>
            <person name="Martinson E.O."/>
            <person name="Mrinalini"/>
            <person name="Kelkar Y.D."/>
            <person name="Chang C.H."/>
            <person name="Werren J.H."/>
        </authorList>
    </citation>
    <scope>NUCLEOTIDE SEQUENCE [LARGE SCALE GENOMIC DNA]</scope>
    <source>
        <strain evidence="4 5">Alberta</strain>
        <tissue evidence="4">Whole body</tissue>
    </source>
</reference>
<feature type="transmembrane region" description="Helical" evidence="1">
    <location>
        <begin position="203"/>
        <end position="224"/>
    </location>
</feature>
<dbReference type="InterPro" id="IPR006621">
    <property type="entry name" value="Nose-resist-to-fluoxetine_N"/>
</dbReference>
<keyword evidence="1" id="KW-0812">Transmembrane</keyword>
<proteinExistence type="predicted"/>
<keyword evidence="1" id="KW-1133">Transmembrane helix</keyword>
<feature type="transmembrane region" description="Helical" evidence="1">
    <location>
        <begin position="635"/>
        <end position="660"/>
    </location>
</feature>
<dbReference type="AlphaFoldDB" id="A0A232FMR4"/>
<feature type="transmembrane region" description="Helical" evidence="1">
    <location>
        <begin position="524"/>
        <end position="545"/>
    </location>
</feature>
<dbReference type="SMART" id="SM00703">
    <property type="entry name" value="NRF"/>
    <property type="match status" value="1"/>
</dbReference>
<dbReference type="EMBL" id="NNAY01000028">
    <property type="protein sequence ID" value="OXU31810.1"/>
    <property type="molecule type" value="Genomic_DNA"/>
</dbReference>
<accession>A0A232FMR4</accession>
<dbReference type="OrthoDB" id="207378at2759"/>
<evidence type="ECO:0000313" key="5">
    <source>
        <dbReference type="Proteomes" id="UP000215335"/>
    </source>
</evidence>